<proteinExistence type="predicted"/>
<name>A0ABD0UVJ4_DENTH</name>
<dbReference type="AlphaFoldDB" id="A0ABD0UVJ4"/>
<protein>
    <submittedName>
        <fullName evidence="1">Uncharacterized protein</fullName>
    </submittedName>
</protein>
<reference evidence="1 2" key="1">
    <citation type="journal article" date="2024" name="Plant Biotechnol. J.">
        <title>Dendrobium thyrsiflorum genome and its molecular insights into genes involved in important horticultural traits.</title>
        <authorList>
            <person name="Chen B."/>
            <person name="Wang J.Y."/>
            <person name="Zheng P.J."/>
            <person name="Li K.L."/>
            <person name="Liang Y.M."/>
            <person name="Chen X.F."/>
            <person name="Zhang C."/>
            <person name="Zhao X."/>
            <person name="He X."/>
            <person name="Zhang G.Q."/>
            <person name="Liu Z.J."/>
            <person name="Xu Q."/>
        </authorList>
    </citation>
    <scope>NUCLEOTIDE SEQUENCE [LARGE SCALE GENOMIC DNA]</scope>
    <source>
        <strain evidence="1">GZMU011</strain>
    </source>
</reference>
<organism evidence="1 2">
    <name type="scientific">Dendrobium thyrsiflorum</name>
    <name type="common">Pinecone-like raceme dendrobium</name>
    <name type="synonym">Orchid</name>
    <dbReference type="NCBI Taxonomy" id="117978"/>
    <lineage>
        <taxon>Eukaryota</taxon>
        <taxon>Viridiplantae</taxon>
        <taxon>Streptophyta</taxon>
        <taxon>Embryophyta</taxon>
        <taxon>Tracheophyta</taxon>
        <taxon>Spermatophyta</taxon>
        <taxon>Magnoliopsida</taxon>
        <taxon>Liliopsida</taxon>
        <taxon>Asparagales</taxon>
        <taxon>Orchidaceae</taxon>
        <taxon>Epidendroideae</taxon>
        <taxon>Malaxideae</taxon>
        <taxon>Dendrobiinae</taxon>
        <taxon>Dendrobium</taxon>
    </lineage>
</organism>
<keyword evidence="2" id="KW-1185">Reference proteome</keyword>
<evidence type="ECO:0000313" key="1">
    <source>
        <dbReference type="EMBL" id="KAL0914366.1"/>
    </source>
</evidence>
<evidence type="ECO:0000313" key="2">
    <source>
        <dbReference type="Proteomes" id="UP001552299"/>
    </source>
</evidence>
<accession>A0ABD0UVJ4</accession>
<gene>
    <name evidence="1" type="ORF">M5K25_014710</name>
</gene>
<dbReference type="EMBL" id="JANQDX010000012">
    <property type="protein sequence ID" value="KAL0914366.1"/>
    <property type="molecule type" value="Genomic_DNA"/>
</dbReference>
<sequence>MDAKEVLKRELCMYLRMASSDMRKLALWIRMNPTECHAYADNQMLLEIHIRWELIYLNMQSPVSSRAKSVVEGELGSIYFNSIFTISPSIYVVNLH</sequence>
<dbReference type="Proteomes" id="UP001552299">
    <property type="component" value="Unassembled WGS sequence"/>
</dbReference>
<comment type="caution">
    <text evidence="1">The sequence shown here is derived from an EMBL/GenBank/DDBJ whole genome shotgun (WGS) entry which is preliminary data.</text>
</comment>